<keyword evidence="11" id="KW-1185">Reference proteome</keyword>
<dbReference type="FunFam" id="1.20.1720.10:FF:000013">
    <property type="entry name" value="Related to multidrug resistance proteins"/>
    <property type="match status" value="1"/>
</dbReference>
<dbReference type="Gene3D" id="1.20.1250.20">
    <property type="entry name" value="MFS general substrate transporter like domains"/>
    <property type="match status" value="1"/>
</dbReference>
<dbReference type="PANTHER" id="PTHR23501">
    <property type="entry name" value="MAJOR FACILITATOR SUPERFAMILY"/>
    <property type="match status" value="1"/>
</dbReference>
<feature type="transmembrane region" description="Helical" evidence="8">
    <location>
        <begin position="117"/>
        <end position="136"/>
    </location>
</feature>
<evidence type="ECO:0000256" key="4">
    <source>
        <dbReference type="ARBA" id="ARBA00022692"/>
    </source>
</evidence>
<dbReference type="Pfam" id="PF07690">
    <property type="entry name" value="MFS_1"/>
    <property type="match status" value="1"/>
</dbReference>
<keyword evidence="3" id="KW-0813">Transport</keyword>
<feature type="transmembrane region" description="Helical" evidence="8">
    <location>
        <begin position="175"/>
        <end position="199"/>
    </location>
</feature>
<feature type="transmembrane region" description="Helical" evidence="8">
    <location>
        <begin position="516"/>
        <end position="536"/>
    </location>
</feature>
<comment type="similarity">
    <text evidence="2">Belongs to the major facilitator superfamily.</text>
</comment>
<feature type="transmembrane region" description="Helical" evidence="8">
    <location>
        <begin position="379"/>
        <end position="396"/>
    </location>
</feature>
<comment type="subcellular location">
    <subcellularLocation>
        <location evidence="1">Endomembrane system</location>
        <topology evidence="1">Multi-pass membrane protein</topology>
    </subcellularLocation>
</comment>
<proteinExistence type="inferred from homology"/>
<dbReference type="GO" id="GO:0046943">
    <property type="term" value="F:carboxylic acid transmembrane transporter activity"/>
    <property type="evidence" value="ECO:0007669"/>
    <property type="project" value="UniProtKB-ARBA"/>
</dbReference>
<feature type="transmembrane region" description="Helical" evidence="8">
    <location>
        <begin position="142"/>
        <end position="163"/>
    </location>
</feature>
<feature type="region of interest" description="Disordered" evidence="7">
    <location>
        <begin position="1"/>
        <end position="23"/>
    </location>
</feature>
<feature type="transmembrane region" description="Helical" evidence="8">
    <location>
        <begin position="205"/>
        <end position="227"/>
    </location>
</feature>
<dbReference type="Gene3D" id="1.20.1720.10">
    <property type="entry name" value="Multidrug resistance protein D"/>
    <property type="match status" value="1"/>
</dbReference>
<dbReference type="GO" id="GO:0005886">
    <property type="term" value="C:plasma membrane"/>
    <property type="evidence" value="ECO:0007669"/>
    <property type="project" value="TreeGrafter"/>
</dbReference>
<feature type="transmembrane region" description="Helical" evidence="8">
    <location>
        <begin position="453"/>
        <end position="475"/>
    </location>
</feature>
<dbReference type="InterPro" id="IPR020846">
    <property type="entry name" value="MFS_dom"/>
</dbReference>
<evidence type="ECO:0000256" key="3">
    <source>
        <dbReference type="ARBA" id="ARBA00022448"/>
    </source>
</evidence>
<organism evidence="10 11">
    <name type="scientific">Aspergillus indologenus CBS 114.80</name>
    <dbReference type="NCBI Taxonomy" id="1450541"/>
    <lineage>
        <taxon>Eukaryota</taxon>
        <taxon>Fungi</taxon>
        <taxon>Dikarya</taxon>
        <taxon>Ascomycota</taxon>
        <taxon>Pezizomycotina</taxon>
        <taxon>Eurotiomycetes</taxon>
        <taxon>Eurotiomycetidae</taxon>
        <taxon>Eurotiales</taxon>
        <taxon>Aspergillaceae</taxon>
        <taxon>Aspergillus</taxon>
        <taxon>Aspergillus subgen. Circumdati</taxon>
    </lineage>
</organism>
<accession>A0A2V5J1Z8</accession>
<dbReference type="Proteomes" id="UP000248817">
    <property type="component" value="Unassembled WGS sequence"/>
</dbReference>
<feature type="transmembrane region" description="Helical" evidence="8">
    <location>
        <begin position="305"/>
        <end position="331"/>
    </location>
</feature>
<keyword evidence="6 8" id="KW-0472">Membrane</keyword>
<evidence type="ECO:0000256" key="5">
    <source>
        <dbReference type="ARBA" id="ARBA00022989"/>
    </source>
</evidence>
<evidence type="ECO:0000313" key="11">
    <source>
        <dbReference type="Proteomes" id="UP000248817"/>
    </source>
</evidence>
<dbReference type="GO" id="GO:0012505">
    <property type="term" value="C:endomembrane system"/>
    <property type="evidence" value="ECO:0007669"/>
    <property type="project" value="UniProtKB-SubCell"/>
</dbReference>
<protein>
    <submittedName>
        <fullName evidence="10">Cephamycin export protein cmcT</fullName>
    </submittedName>
</protein>
<dbReference type="PANTHER" id="PTHR23501:SF189">
    <property type="entry name" value="DRUG TRANSPORTER, PUTATIVE (AFU_ORTHOLOGUE AFUA_4G03920)-RELATED"/>
    <property type="match status" value="1"/>
</dbReference>
<feature type="transmembrane region" description="Helical" evidence="8">
    <location>
        <begin position="89"/>
        <end position="105"/>
    </location>
</feature>
<dbReference type="CDD" id="cd17502">
    <property type="entry name" value="MFS_Azr1_MDR_like"/>
    <property type="match status" value="1"/>
</dbReference>
<feature type="domain" description="Major facilitator superfamily (MFS) profile" evidence="9">
    <location>
        <begin position="52"/>
        <end position="540"/>
    </location>
</feature>
<evidence type="ECO:0000256" key="1">
    <source>
        <dbReference type="ARBA" id="ARBA00004127"/>
    </source>
</evidence>
<sequence length="569" mass="60185">MSNTALYSDSKGSSPNTESAVMASEDVEAEASAPITFNEQTNYVPRKTIITIFLACSTVDLIAIMDQTTLAASLSIIGEALDASDKTSWISGGYFVTSTCFQLLYGRLSDVWSRKHVLYAGLAIFFLGSLAASLAQTATQLIIFRALTGIGGGGLVTVVQLIVSDVVPLRTRGKYQGILGAVVALSNGLGPVIGGLLATHASWRWIFRLNLPLTALTVCCVVFFLPLRKVTGDWKRKLQAIDFFGALLALGGTSLLLLGLTWGGGERPWRSAPVVGTITGGGVLCVAFVVWQWKGTAYPLVPMHIFRSGIVNGACITMFLHGWNILVQLYYIPVFYQLAMGYSALKAAAMLLPITIMASVSSTLSGLVVHWLGRYREPILFGWVAWAVGLGLFSTLDASSGLGKQIGYALLTGVGLGNTLQPALIAIQAGVARRDMAVTTAFRNFTRNLGGTLGLAIAGTILTNLLTTTTTALALSPTDHTLFLRNPTTYLASLPAAEAAQLRAAILPVYQHGFRIIFRIGAGMAAVAVVVVWALIPQVELEVSSPTEEGCEGLGLGPGAEPAERKGGA</sequence>
<keyword evidence="5 8" id="KW-1133">Transmembrane helix</keyword>
<feature type="transmembrane region" description="Helical" evidence="8">
    <location>
        <begin position="239"/>
        <end position="262"/>
    </location>
</feature>
<feature type="transmembrane region" description="Helical" evidence="8">
    <location>
        <begin position="351"/>
        <end position="372"/>
    </location>
</feature>
<feature type="transmembrane region" description="Helical" evidence="8">
    <location>
        <begin position="49"/>
        <end position="77"/>
    </location>
</feature>
<dbReference type="PROSITE" id="PS50850">
    <property type="entry name" value="MFS"/>
    <property type="match status" value="1"/>
</dbReference>
<feature type="compositionally biased region" description="Polar residues" evidence="7">
    <location>
        <begin position="1"/>
        <end position="19"/>
    </location>
</feature>
<evidence type="ECO:0000256" key="6">
    <source>
        <dbReference type="ARBA" id="ARBA00023136"/>
    </source>
</evidence>
<name>A0A2V5J1Z8_9EURO</name>
<feature type="transmembrane region" description="Helical" evidence="8">
    <location>
        <begin position="274"/>
        <end position="293"/>
    </location>
</feature>
<evidence type="ECO:0000259" key="9">
    <source>
        <dbReference type="PROSITE" id="PS50850"/>
    </source>
</evidence>
<dbReference type="InterPro" id="IPR011701">
    <property type="entry name" value="MFS"/>
</dbReference>
<evidence type="ECO:0000313" key="10">
    <source>
        <dbReference type="EMBL" id="PYI31067.1"/>
    </source>
</evidence>
<feature type="transmembrane region" description="Helical" evidence="8">
    <location>
        <begin position="408"/>
        <end position="432"/>
    </location>
</feature>
<dbReference type="EMBL" id="KZ825507">
    <property type="protein sequence ID" value="PYI31067.1"/>
    <property type="molecule type" value="Genomic_DNA"/>
</dbReference>
<dbReference type="PRINTS" id="PR01036">
    <property type="entry name" value="TCRTETB"/>
</dbReference>
<evidence type="ECO:0000256" key="8">
    <source>
        <dbReference type="SAM" id="Phobius"/>
    </source>
</evidence>
<feature type="region of interest" description="Disordered" evidence="7">
    <location>
        <begin position="547"/>
        <end position="569"/>
    </location>
</feature>
<gene>
    <name evidence="10" type="ORF">BP00DRAFT_436329</name>
</gene>
<evidence type="ECO:0000256" key="7">
    <source>
        <dbReference type="SAM" id="MobiDB-lite"/>
    </source>
</evidence>
<dbReference type="InterPro" id="IPR036259">
    <property type="entry name" value="MFS_trans_sf"/>
</dbReference>
<reference evidence="10 11" key="1">
    <citation type="submission" date="2018-02" db="EMBL/GenBank/DDBJ databases">
        <title>The genomes of Aspergillus section Nigri reveals drivers in fungal speciation.</title>
        <authorList>
            <consortium name="DOE Joint Genome Institute"/>
            <person name="Vesth T.C."/>
            <person name="Nybo J."/>
            <person name="Theobald S."/>
            <person name="Brandl J."/>
            <person name="Frisvad J.C."/>
            <person name="Nielsen K.F."/>
            <person name="Lyhne E.K."/>
            <person name="Kogle M.E."/>
            <person name="Kuo A."/>
            <person name="Riley R."/>
            <person name="Clum A."/>
            <person name="Nolan M."/>
            <person name="Lipzen A."/>
            <person name="Salamov A."/>
            <person name="Henrissat B."/>
            <person name="Wiebenga A."/>
            <person name="De vries R.P."/>
            <person name="Grigoriev I.V."/>
            <person name="Mortensen U.H."/>
            <person name="Andersen M.R."/>
            <person name="Baker S.E."/>
        </authorList>
    </citation>
    <scope>NUCLEOTIDE SEQUENCE [LARGE SCALE GENOMIC DNA]</scope>
    <source>
        <strain evidence="10 11">CBS 114.80</strain>
    </source>
</reference>
<evidence type="ECO:0000256" key="2">
    <source>
        <dbReference type="ARBA" id="ARBA00008335"/>
    </source>
</evidence>
<dbReference type="SUPFAM" id="SSF103473">
    <property type="entry name" value="MFS general substrate transporter"/>
    <property type="match status" value="1"/>
</dbReference>
<keyword evidence="4 8" id="KW-0812">Transmembrane</keyword>
<dbReference type="AlphaFoldDB" id="A0A2V5J1Z8"/>